<proteinExistence type="predicted"/>
<organism evidence="2">
    <name type="scientific">Salmonella enterica I</name>
    <dbReference type="NCBI Taxonomy" id="59201"/>
    <lineage>
        <taxon>Bacteria</taxon>
        <taxon>Pseudomonadati</taxon>
        <taxon>Pseudomonadota</taxon>
        <taxon>Gammaproteobacteria</taxon>
        <taxon>Enterobacterales</taxon>
        <taxon>Enterobacteriaceae</taxon>
        <taxon>Salmonella</taxon>
    </lineage>
</organism>
<feature type="region of interest" description="Disordered" evidence="1">
    <location>
        <begin position="1"/>
        <end position="21"/>
    </location>
</feature>
<gene>
    <name evidence="2" type="ORF">G1H50_02765</name>
</gene>
<evidence type="ECO:0000256" key="1">
    <source>
        <dbReference type="SAM" id="MobiDB-lite"/>
    </source>
</evidence>
<sequence>MIKQRSLCKEAPAGSTNNSLSVNKKNACTKAGVMISRKVFHLLQPGNTGRCRLMQDFLQDIIRQLSGLFDDTKRHPHFL</sequence>
<reference evidence="2" key="2">
    <citation type="submission" date="2019-01" db="EMBL/GenBank/DDBJ databases">
        <authorList>
            <consortium name="NCBI Pathogen Detection Project"/>
        </authorList>
    </citation>
    <scope>NUCLEOTIDE SEQUENCE</scope>
    <source>
        <strain evidence="2">Salmonella enterica subsp. enterica</strain>
    </source>
</reference>
<dbReference type="EMBL" id="DAAOCV010000002">
    <property type="protein sequence ID" value="HAD2520276.1"/>
    <property type="molecule type" value="Genomic_DNA"/>
</dbReference>
<name>A0A3U6WSN5_SALET</name>
<comment type="caution">
    <text evidence="2">The sequence shown here is derived from an EMBL/GenBank/DDBJ whole genome shotgun (WGS) entry which is preliminary data.</text>
</comment>
<evidence type="ECO:0000313" key="2">
    <source>
        <dbReference type="EMBL" id="HAD2520276.1"/>
    </source>
</evidence>
<reference evidence="2" key="1">
    <citation type="journal article" date="2018" name="Genome Biol.">
        <title>SKESA: strategic k-mer extension for scrupulous assemblies.</title>
        <authorList>
            <person name="Souvorov A."/>
            <person name="Agarwala R."/>
            <person name="Lipman D.J."/>
        </authorList>
    </citation>
    <scope>NUCLEOTIDE SEQUENCE</scope>
    <source>
        <strain evidence="2">Salmonella enterica subsp. enterica</strain>
    </source>
</reference>
<dbReference type="AlphaFoldDB" id="A0A3U6WSN5"/>
<accession>A0A3U6WSN5</accession>
<protein>
    <submittedName>
        <fullName evidence="2">Uncharacterized protein</fullName>
    </submittedName>
</protein>